<dbReference type="Proteomes" id="UP001187531">
    <property type="component" value="Unassembled WGS sequence"/>
</dbReference>
<dbReference type="GO" id="GO:0007030">
    <property type="term" value="P:Golgi organization"/>
    <property type="evidence" value="ECO:0007669"/>
    <property type="project" value="TreeGrafter"/>
</dbReference>
<gene>
    <name evidence="1" type="ORF">QYM36_012160</name>
</gene>
<dbReference type="PANTHER" id="PTHR17985">
    <property type="entry name" value="SER/THR-RICH PROTEIN T10 IN DGCR REGION"/>
    <property type="match status" value="1"/>
</dbReference>
<dbReference type="InterPro" id="IPR008551">
    <property type="entry name" value="TANGO2"/>
</dbReference>
<proteinExistence type="predicted"/>
<name>A0AA88HL25_ARTSF</name>
<dbReference type="PANTHER" id="PTHR17985:SF8">
    <property type="entry name" value="TRANSPORT AND GOLGI ORGANIZATION PROTEIN 2 HOMOLOG"/>
    <property type="match status" value="1"/>
</dbReference>
<evidence type="ECO:0000313" key="1">
    <source>
        <dbReference type="EMBL" id="KAK2710898.1"/>
    </source>
</evidence>
<dbReference type="GO" id="GO:0009306">
    <property type="term" value="P:protein secretion"/>
    <property type="evidence" value="ECO:0007669"/>
    <property type="project" value="TreeGrafter"/>
</dbReference>
<comment type="caution">
    <text evidence="1">The sequence shown here is derived from an EMBL/GenBank/DDBJ whole genome shotgun (WGS) entry which is preliminary data.</text>
</comment>
<accession>A0AA88HL25</accession>
<protein>
    <submittedName>
        <fullName evidence="1">Uncharacterized protein</fullName>
    </submittedName>
</protein>
<evidence type="ECO:0000313" key="2">
    <source>
        <dbReference type="Proteomes" id="UP001187531"/>
    </source>
</evidence>
<feature type="non-terminal residue" evidence="1">
    <location>
        <position position="306"/>
    </location>
</feature>
<reference evidence="1" key="1">
    <citation type="submission" date="2023-07" db="EMBL/GenBank/DDBJ databases">
        <title>Chromosome-level genome assembly of Artemia franciscana.</title>
        <authorList>
            <person name="Jo E."/>
        </authorList>
    </citation>
    <scope>NUCLEOTIDE SEQUENCE</scope>
    <source>
        <tissue evidence="1">Whole body</tissue>
    </source>
</reference>
<keyword evidence="2" id="KW-1185">Reference proteome</keyword>
<dbReference type="GO" id="GO:0005794">
    <property type="term" value="C:Golgi apparatus"/>
    <property type="evidence" value="ECO:0007669"/>
    <property type="project" value="TreeGrafter"/>
</dbReference>
<dbReference type="Pfam" id="PF05742">
    <property type="entry name" value="TANGO2"/>
    <property type="match status" value="1"/>
</dbReference>
<dbReference type="EMBL" id="JAVRJZ010000016">
    <property type="protein sequence ID" value="KAK2710898.1"/>
    <property type="molecule type" value="Genomic_DNA"/>
</dbReference>
<sequence>KGSQIFSVYRSDTMCIVFFSAGSKAKQHGYRLILVSNRDEFYSRKTAISSWNEIHKLEVTGRCLQMISGTDQQEGKEGGTWLGMTKQGRIGILLNVFQGNKKLQEGSCNVGGRGFIISDFLKWNGSPESFLMQLNEEKDSYQPFHLVTISLSKNEEKVHHYCNTPDYQPQELKSEIIGVGNHLPNKSWKKVEAGKAALDDVILKNYPKELLVEKLFEVVSSNERHFPDHELESQGLLVEESILQGISSIFVKLDNIQYGTRTQTVILIDENDEVTFVERTFDCTEKFSALDDAKVTMVQHQFKLNI</sequence>
<organism evidence="1 2">
    <name type="scientific">Artemia franciscana</name>
    <name type="common">Brine shrimp</name>
    <name type="synonym">Artemia sanfranciscana</name>
    <dbReference type="NCBI Taxonomy" id="6661"/>
    <lineage>
        <taxon>Eukaryota</taxon>
        <taxon>Metazoa</taxon>
        <taxon>Ecdysozoa</taxon>
        <taxon>Arthropoda</taxon>
        <taxon>Crustacea</taxon>
        <taxon>Branchiopoda</taxon>
        <taxon>Anostraca</taxon>
        <taxon>Artemiidae</taxon>
        <taxon>Artemia</taxon>
    </lineage>
</organism>
<dbReference type="AlphaFoldDB" id="A0AA88HL25"/>